<dbReference type="KEGG" id="oac:Oscil6304_2013"/>
<dbReference type="Pfam" id="PF14690">
    <property type="entry name" value="Zn_ribbon_ISL3"/>
    <property type="match status" value="1"/>
</dbReference>
<dbReference type="InParanoid" id="K9TPP0"/>
<dbReference type="eggNOG" id="COG3464">
    <property type="taxonomic scope" value="Bacteria"/>
</dbReference>
<sequence length="407" mass="47551">MPSKAQCHSMSQLLDLAGVWVKDYKIHKEIGLVLQIESLQKLAVCPLCGHQSNKLHQNHWYLVKDLPFSQHPTYLRVNRRQFKCQTCQKPFSESLDYVNPKRNYTKRLTLKIVEEVLESNIQSVARRYQVTEEEIQTMLSDVGSELLQEKPAPFRRLGIDEISQRKGQGNYCAVLVDIDAGKPVGIVDSRRKEELLKVLQGWGSEILNFIEEVSIDLWMPYKTLVEELLPHAQIVADRFHLMKGLNEELDSQRKFEKYLINSQENYPEKSDLISAINKSKYPLVKNEKDLTEKQNKKLKEVKLKFPQLAIMHDLKEEFRDIFESKQQGTEGLVKLVDWLFKAQQSFPTFTKTVIRWFPEIVNYFENRTSNGVVEGINNKLKVIKKSAYGLPKFENFRLRSLLNWMFT</sequence>
<accession>K9TPP0</accession>
<dbReference type="EMBL" id="CP003607">
    <property type="protein sequence ID" value="AFY81682.1"/>
    <property type="molecule type" value="Genomic_DNA"/>
</dbReference>
<protein>
    <submittedName>
        <fullName evidence="6">Transposase family protein</fullName>
    </submittedName>
</protein>
<dbReference type="InterPro" id="IPR002560">
    <property type="entry name" value="Transposase_DDE"/>
</dbReference>
<feature type="domain" description="Transposase IS204/IS1001/IS1096/IS1165 helix-turn-helix" evidence="2">
    <location>
        <begin position="93"/>
        <end position="141"/>
    </location>
</feature>
<gene>
    <name evidence="4" type="ORF">Oscil6304_2013</name>
    <name evidence="5" type="ORF">Oscil6304_2833</name>
    <name evidence="6" type="ORF">Oscil6304_5021</name>
</gene>
<proteinExistence type="predicted"/>
<dbReference type="NCBIfam" id="NF033550">
    <property type="entry name" value="transpos_ISL3"/>
    <property type="match status" value="1"/>
</dbReference>
<dbReference type="AlphaFoldDB" id="K9TPP0"/>
<evidence type="ECO:0000313" key="7">
    <source>
        <dbReference type="Proteomes" id="UP000010367"/>
    </source>
</evidence>
<dbReference type="KEGG" id="oac:Oscil6304_2833"/>
<dbReference type="InterPro" id="IPR029261">
    <property type="entry name" value="Transposase_Znf"/>
</dbReference>
<dbReference type="Proteomes" id="UP000010367">
    <property type="component" value="Chromosome"/>
</dbReference>
<dbReference type="EMBL" id="CP003607">
    <property type="protein sequence ID" value="AFY84525.1"/>
    <property type="molecule type" value="Genomic_DNA"/>
</dbReference>
<dbReference type="Pfam" id="PF13542">
    <property type="entry name" value="HTH_Tnp_ISL3"/>
    <property type="match status" value="1"/>
</dbReference>
<keyword evidence="7" id="KW-1185">Reference proteome</keyword>
<feature type="domain" description="Transposase IS204/IS1001/IS1096/IS1165 DDE" evidence="1">
    <location>
        <begin position="157"/>
        <end position="399"/>
    </location>
</feature>
<dbReference type="Pfam" id="PF01610">
    <property type="entry name" value="DDE_Tnp_ISL3"/>
    <property type="match status" value="1"/>
</dbReference>
<name>K9TPP0_9CYAN</name>
<dbReference type="PANTHER" id="PTHR33498:SF1">
    <property type="entry name" value="TRANSPOSASE FOR INSERTION SEQUENCE ELEMENT IS1557"/>
    <property type="match status" value="1"/>
</dbReference>
<dbReference type="PATRIC" id="fig|56110.3.peg.2407"/>
<dbReference type="InterPro" id="IPR032877">
    <property type="entry name" value="Transposase_HTH"/>
</dbReference>
<dbReference type="EMBL" id="CP003607">
    <property type="protein sequence ID" value="AFY82435.1"/>
    <property type="molecule type" value="Genomic_DNA"/>
</dbReference>
<evidence type="ECO:0000259" key="3">
    <source>
        <dbReference type="Pfam" id="PF14690"/>
    </source>
</evidence>
<evidence type="ECO:0000313" key="6">
    <source>
        <dbReference type="EMBL" id="AFY84525.1"/>
    </source>
</evidence>
<dbReference type="PANTHER" id="PTHR33498">
    <property type="entry name" value="TRANSPOSASE FOR INSERTION SEQUENCE ELEMENT IS1557"/>
    <property type="match status" value="1"/>
</dbReference>
<evidence type="ECO:0000313" key="4">
    <source>
        <dbReference type="EMBL" id="AFY81682.1"/>
    </source>
</evidence>
<evidence type="ECO:0000313" key="5">
    <source>
        <dbReference type="EMBL" id="AFY82435.1"/>
    </source>
</evidence>
<dbReference type="RefSeq" id="WP_015148326.1">
    <property type="nucleotide sequence ID" value="NC_019693.1"/>
</dbReference>
<reference evidence="6 7" key="1">
    <citation type="submission" date="2012-06" db="EMBL/GenBank/DDBJ databases">
        <title>Finished chromosome of genome of Oscillatoria acuminata PCC 6304.</title>
        <authorList>
            <consortium name="US DOE Joint Genome Institute"/>
            <person name="Gugger M."/>
            <person name="Coursin T."/>
            <person name="Rippka R."/>
            <person name="Tandeau De Marsac N."/>
            <person name="Huntemann M."/>
            <person name="Wei C.-L."/>
            <person name="Han J."/>
            <person name="Detter J.C."/>
            <person name="Han C."/>
            <person name="Tapia R."/>
            <person name="Davenport K."/>
            <person name="Daligault H."/>
            <person name="Erkkila T."/>
            <person name="Gu W."/>
            <person name="Munk A.C.C."/>
            <person name="Teshima H."/>
            <person name="Xu Y."/>
            <person name="Chain P."/>
            <person name="Chen A."/>
            <person name="Krypides N."/>
            <person name="Mavromatis K."/>
            <person name="Markowitz V."/>
            <person name="Szeto E."/>
            <person name="Ivanova N."/>
            <person name="Mikhailova N."/>
            <person name="Ovchinnikova G."/>
            <person name="Pagani I."/>
            <person name="Pati A."/>
            <person name="Goodwin L."/>
            <person name="Peters L."/>
            <person name="Pitluck S."/>
            <person name="Woyke T."/>
            <person name="Kerfeld C."/>
        </authorList>
    </citation>
    <scope>NUCLEOTIDE SEQUENCE [LARGE SCALE GENOMIC DNA]</scope>
    <source>
        <strain evidence="6 7">PCC 6304</strain>
    </source>
</reference>
<feature type="domain" description="Transposase IS204/IS1001/IS1096/IS1165 zinc-finger" evidence="3">
    <location>
        <begin position="43"/>
        <end position="87"/>
    </location>
</feature>
<organism evidence="6 7">
    <name type="scientific">Oscillatoria acuminata PCC 6304</name>
    <dbReference type="NCBI Taxonomy" id="56110"/>
    <lineage>
        <taxon>Bacteria</taxon>
        <taxon>Bacillati</taxon>
        <taxon>Cyanobacteriota</taxon>
        <taxon>Cyanophyceae</taxon>
        <taxon>Oscillatoriophycideae</taxon>
        <taxon>Oscillatoriales</taxon>
        <taxon>Oscillatoriaceae</taxon>
        <taxon>Oscillatoria</taxon>
    </lineage>
</organism>
<evidence type="ECO:0000259" key="1">
    <source>
        <dbReference type="Pfam" id="PF01610"/>
    </source>
</evidence>
<evidence type="ECO:0000259" key="2">
    <source>
        <dbReference type="Pfam" id="PF13542"/>
    </source>
</evidence>
<dbReference type="KEGG" id="oac:Oscil6304_5021"/>
<dbReference type="InterPro" id="IPR047951">
    <property type="entry name" value="Transpos_ISL3"/>
</dbReference>
<dbReference type="HOGENOM" id="CLU_041900_1_1_3"/>